<evidence type="ECO:0000256" key="3">
    <source>
        <dbReference type="ARBA" id="ARBA00022679"/>
    </source>
</evidence>
<dbReference type="CDD" id="cd18095">
    <property type="entry name" value="SpoU-like_rRNA-MTase"/>
    <property type="match status" value="1"/>
</dbReference>
<evidence type="ECO:0000256" key="1">
    <source>
        <dbReference type="ARBA" id="ARBA00007228"/>
    </source>
</evidence>
<evidence type="ECO:0000256" key="2">
    <source>
        <dbReference type="ARBA" id="ARBA00022603"/>
    </source>
</evidence>
<feature type="domain" description="RNA 2-O ribose methyltransferase substrate binding" evidence="4">
    <location>
        <begin position="29"/>
        <end position="98"/>
    </location>
</feature>
<name>A0A2P7EGF0_9SYNE</name>
<reference evidence="6" key="1">
    <citation type="submission" date="2018-03" db="EMBL/GenBank/DDBJ databases">
        <title>Ecological and genomic features of two cosmopolitan and abundant freshwater picocyanobacteria.</title>
        <authorList>
            <person name="Cabello-Yeves P.J."/>
            <person name="Picazo A."/>
            <person name="Camacho A."/>
            <person name="Callieri C."/>
            <person name="Rosselli R."/>
            <person name="Roda-Garcia J."/>
            <person name="Coutinho F.H."/>
            <person name="Rodriguez-Valera F."/>
        </authorList>
    </citation>
    <scope>NUCLEOTIDE SEQUENCE [LARGE SCALE GENOMIC DNA]</scope>
    <source>
        <strain evidence="6">Tous</strain>
    </source>
</reference>
<sequence>MITSRRNPLVAKLRALHQAKGRREQGLILLEGTHLLQECGRLQLKLQLICATTAWGQRHPDLLQLAPCQPVSPEVLAAMASTESPDGVVALLAAPKDETELAELDLAPRPLLLGLDRVQDPGNMGTILRTALAAGVDQVWLGAGADPWQPKVLRASAGASLQLAMRRYPNLEAGLALALNSGLQVLAAVQQGGKPYWAVDWQLPSLLLLGNEGSGLAANLLEGVQLVTIPHGNRVESLNVAVAAGLLLMERNRQKLMAGHGRGESSIAEPHP</sequence>
<evidence type="ECO:0000259" key="4">
    <source>
        <dbReference type="SMART" id="SM00967"/>
    </source>
</evidence>
<dbReference type="Gene3D" id="3.30.1330.30">
    <property type="match status" value="1"/>
</dbReference>
<organism evidence="5 6">
    <name type="scientific">Synechococcus lacustris str. Tous</name>
    <dbReference type="NCBI Taxonomy" id="1910958"/>
    <lineage>
        <taxon>Bacteria</taxon>
        <taxon>Bacillati</taxon>
        <taxon>Cyanobacteriota</taxon>
        <taxon>Cyanophyceae</taxon>
        <taxon>Synechococcales</taxon>
        <taxon>Synechococcaceae</taxon>
        <taxon>Synechococcus</taxon>
    </lineage>
</organism>
<dbReference type="InterPro" id="IPR029064">
    <property type="entry name" value="Ribosomal_eL30-like_sf"/>
</dbReference>
<dbReference type="Proteomes" id="UP000240206">
    <property type="component" value="Unassembled WGS sequence"/>
</dbReference>
<dbReference type="Pfam" id="PF22435">
    <property type="entry name" value="MRM3-like_sub_bind"/>
    <property type="match status" value="1"/>
</dbReference>
<comment type="caution">
    <text evidence="5">The sequence shown here is derived from an EMBL/GenBank/DDBJ whole genome shotgun (WGS) entry which is preliminary data.</text>
</comment>
<dbReference type="AlphaFoldDB" id="A0A2P7EGF0"/>
<dbReference type="GO" id="GO:0006396">
    <property type="term" value="P:RNA processing"/>
    <property type="evidence" value="ECO:0007669"/>
    <property type="project" value="InterPro"/>
</dbReference>
<dbReference type="InterPro" id="IPR029026">
    <property type="entry name" value="tRNA_m1G_MTases_N"/>
</dbReference>
<dbReference type="InterPro" id="IPR051259">
    <property type="entry name" value="rRNA_Methyltransferase"/>
</dbReference>
<keyword evidence="2 5" id="KW-0489">Methyltransferase</keyword>
<dbReference type="GO" id="GO:0032259">
    <property type="term" value="P:methylation"/>
    <property type="evidence" value="ECO:0007669"/>
    <property type="project" value="UniProtKB-KW"/>
</dbReference>
<dbReference type="STRING" id="1910958.BTM30_04875"/>
<gene>
    <name evidence="5" type="ORF">C7K08_03380</name>
</gene>
<dbReference type="GO" id="GO:0008173">
    <property type="term" value="F:RNA methyltransferase activity"/>
    <property type="evidence" value="ECO:0007669"/>
    <property type="project" value="InterPro"/>
</dbReference>
<dbReference type="EMBL" id="PXVC01000008">
    <property type="protein sequence ID" value="PSI02293.1"/>
    <property type="molecule type" value="Genomic_DNA"/>
</dbReference>
<proteinExistence type="inferred from homology"/>
<dbReference type="PANTHER" id="PTHR43191:SF2">
    <property type="entry name" value="RRNA METHYLTRANSFERASE 3, MITOCHONDRIAL"/>
    <property type="match status" value="1"/>
</dbReference>
<dbReference type="Pfam" id="PF00588">
    <property type="entry name" value="SpoU_methylase"/>
    <property type="match status" value="1"/>
</dbReference>
<dbReference type="InterPro" id="IPR013123">
    <property type="entry name" value="SpoU_subst-bd"/>
</dbReference>
<dbReference type="GO" id="GO:0003723">
    <property type="term" value="F:RNA binding"/>
    <property type="evidence" value="ECO:0007669"/>
    <property type="project" value="InterPro"/>
</dbReference>
<dbReference type="GO" id="GO:0005737">
    <property type="term" value="C:cytoplasm"/>
    <property type="evidence" value="ECO:0007669"/>
    <property type="project" value="UniProtKB-ARBA"/>
</dbReference>
<dbReference type="PANTHER" id="PTHR43191">
    <property type="entry name" value="RRNA METHYLTRANSFERASE 3"/>
    <property type="match status" value="1"/>
</dbReference>
<dbReference type="SUPFAM" id="SSF55315">
    <property type="entry name" value="L30e-like"/>
    <property type="match status" value="1"/>
</dbReference>
<evidence type="ECO:0000313" key="5">
    <source>
        <dbReference type="EMBL" id="PSI02293.1"/>
    </source>
</evidence>
<keyword evidence="6" id="KW-1185">Reference proteome</keyword>
<accession>A0A2P7EGF0</accession>
<keyword evidence="3" id="KW-0808">Transferase</keyword>
<dbReference type="SMART" id="SM00967">
    <property type="entry name" value="SpoU_sub_bind"/>
    <property type="match status" value="1"/>
</dbReference>
<dbReference type="InterPro" id="IPR001537">
    <property type="entry name" value="SpoU_MeTrfase"/>
</dbReference>
<comment type="similarity">
    <text evidence="1">Belongs to the class IV-like SAM-binding methyltransferase superfamily. RNA methyltransferase TrmH family.</text>
</comment>
<dbReference type="InterPro" id="IPR053888">
    <property type="entry name" value="MRM3-like_sub_bind"/>
</dbReference>
<dbReference type="Gene3D" id="3.40.1280.10">
    <property type="match status" value="1"/>
</dbReference>
<evidence type="ECO:0000313" key="6">
    <source>
        <dbReference type="Proteomes" id="UP000240206"/>
    </source>
</evidence>
<dbReference type="SUPFAM" id="SSF75217">
    <property type="entry name" value="alpha/beta knot"/>
    <property type="match status" value="1"/>
</dbReference>
<protein>
    <submittedName>
        <fullName evidence="5">rRNA methyltransferase</fullName>
    </submittedName>
</protein>
<dbReference type="InterPro" id="IPR029028">
    <property type="entry name" value="Alpha/beta_knot_MTases"/>
</dbReference>